<evidence type="ECO:0000259" key="2">
    <source>
        <dbReference type="PROSITE" id="PS50948"/>
    </source>
</evidence>
<dbReference type="InterPro" id="IPR003609">
    <property type="entry name" value="Pan_app"/>
</dbReference>
<proteinExistence type="predicted"/>
<protein>
    <submittedName>
        <fullName evidence="5">ZP domain-containing protein</fullName>
    </submittedName>
</protein>
<dbReference type="InterPro" id="IPR052774">
    <property type="entry name" value="Celegans_DevNeuronal_Protein"/>
</dbReference>
<feature type="domain" description="ZP" evidence="3">
    <location>
        <begin position="156"/>
        <end position="402"/>
    </location>
</feature>
<organism evidence="4 5">
    <name type="scientific">Angiostrongylus cantonensis</name>
    <name type="common">Rat lungworm</name>
    <dbReference type="NCBI Taxonomy" id="6313"/>
    <lineage>
        <taxon>Eukaryota</taxon>
        <taxon>Metazoa</taxon>
        <taxon>Ecdysozoa</taxon>
        <taxon>Nematoda</taxon>
        <taxon>Chromadorea</taxon>
        <taxon>Rhabditida</taxon>
        <taxon>Rhabditina</taxon>
        <taxon>Rhabditomorpha</taxon>
        <taxon>Strongyloidea</taxon>
        <taxon>Metastrongylidae</taxon>
        <taxon>Angiostrongylus</taxon>
    </lineage>
</organism>
<dbReference type="PANTHER" id="PTHR47327:SF18">
    <property type="entry name" value="PAN DOMAIN PROTEIN"/>
    <property type="match status" value="1"/>
</dbReference>
<dbReference type="CDD" id="cd01099">
    <property type="entry name" value="PAN_AP_HGF"/>
    <property type="match status" value="1"/>
</dbReference>
<dbReference type="InterPro" id="IPR042235">
    <property type="entry name" value="ZP-C_dom"/>
</dbReference>
<keyword evidence="1" id="KW-1015">Disulfide bond</keyword>
<dbReference type="PROSITE" id="PS51034">
    <property type="entry name" value="ZP_2"/>
    <property type="match status" value="1"/>
</dbReference>
<keyword evidence="4" id="KW-1185">Reference proteome</keyword>
<evidence type="ECO:0000313" key="5">
    <source>
        <dbReference type="WBParaSite" id="ACAC_0000968701-mRNA-1"/>
    </source>
</evidence>
<dbReference type="SMART" id="SM00473">
    <property type="entry name" value="PAN_AP"/>
    <property type="match status" value="2"/>
</dbReference>
<sequence>MEFPTHSISDVSLNVCAEACTDDADVSTGHMCSSFEYDARSRECLVHADDGQPFGPSVLAKTNKSVAYFQKMCVIGEALCSSPYAFERFPQSILIGHAMKTAITGISTECRSVMYFYERGECIINRERRVDRPDLFVEDVQNQLVDYFENNCHDVQCLSGELHWVRTDEYFIELTSECRRSGVTVCLEFASPTSGSLYVKDNFGTCRLEFQNATYAELHIPFPRSDDPDPRCPGIEIAPLFWSFSIAVQKNEMDSPSLVTSTNRFFNVTCDFTAMLSREKEYVILQNGRAITTVLLGDEVTLKWTILDKTNGLDYFVDDCIAERVGGVAPHPEPLKIIQHGCPEKKVLNHLINSPIIRQLDGFSTKMKVFRFDGSRRVRIRCTIDVCVDYCGKVCGIYPFISGVGIFEKKARESWLRSSRWSSTL</sequence>
<dbReference type="AlphaFoldDB" id="A0A158PAM2"/>
<dbReference type="WBParaSite" id="ACAC_0000968701-mRNA-1">
    <property type="protein sequence ID" value="ACAC_0000968701-mRNA-1"/>
    <property type="gene ID" value="ACAC_0000968701"/>
</dbReference>
<dbReference type="Gene3D" id="2.60.40.4100">
    <property type="entry name" value="Zona pellucida, ZP-C domain"/>
    <property type="match status" value="1"/>
</dbReference>
<dbReference type="InterPro" id="IPR001507">
    <property type="entry name" value="ZP_dom"/>
</dbReference>
<dbReference type="Pfam" id="PF00100">
    <property type="entry name" value="Zona_pellucida"/>
    <property type="match status" value="1"/>
</dbReference>
<evidence type="ECO:0000256" key="1">
    <source>
        <dbReference type="ARBA" id="ARBA00023157"/>
    </source>
</evidence>
<dbReference type="PROSITE" id="PS50948">
    <property type="entry name" value="PAN"/>
    <property type="match status" value="1"/>
</dbReference>
<reference evidence="5" key="2">
    <citation type="submission" date="2016-04" db="UniProtKB">
        <authorList>
            <consortium name="WormBaseParasite"/>
        </authorList>
    </citation>
    <scope>IDENTIFICATION</scope>
</reference>
<dbReference type="Proteomes" id="UP000035642">
    <property type="component" value="Unassembled WGS sequence"/>
</dbReference>
<evidence type="ECO:0000259" key="3">
    <source>
        <dbReference type="PROSITE" id="PS51034"/>
    </source>
</evidence>
<dbReference type="STRING" id="6313.A0A158PAM2"/>
<feature type="domain" description="Apple" evidence="2">
    <location>
        <begin position="1"/>
        <end position="73"/>
    </location>
</feature>
<dbReference type="InterPro" id="IPR055355">
    <property type="entry name" value="ZP-C"/>
</dbReference>
<name>A0A158PAM2_ANGCA</name>
<reference evidence="4" key="1">
    <citation type="submission" date="2012-09" db="EMBL/GenBank/DDBJ databases">
        <authorList>
            <person name="Martin A.A."/>
        </authorList>
    </citation>
    <scope>NUCLEOTIDE SEQUENCE</scope>
</reference>
<evidence type="ECO:0000313" key="4">
    <source>
        <dbReference type="Proteomes" id="UP000035642"/>
    </source>
</evidence>
<dbReference type="PANTHER" id="PTHR47327">
    <property type="entry name" value="FI18240P1-RELATED"/>
    <property type="match status" value="1"/>
</dbReference>
<accession>A0A158PAM2</accession>
<dbReference type="SUPFAM" id="SSF57414">
    <property type="entry name" value="Hairpin loop containing domain-like"/>
    <property type="match status" value="2"/>
</dbReference>
<dbReference type="Gene3D" id="3.50.4.10">
    <property type="entry name" value="Hepatocyte Growth Factor"/>
    <property type="match status" value="1"/>
</dbReference>
<dbReference type="GO" id="GO:0009653">
    <property type="term" value="P:anatomical structure morphogenesis"/>
    <property type="evidence" value="ECO:0007669"/>
    <property type="project" value="TreeGrafter"/>
</dbReference>
<dbReference type="Pfam" id="PF00024">
    <property type="entry name" value="PAN_1"/>
    <property type="match status" value="2"/>
</dbReference>